<accession>A0A1I1WPW7</accession>
<dbReference type="Proteomes" id="UP000198589">
    <property type="component" value="Unassembled WGS sequence"/>
</dbReference>
<dbReference type="InterPro" id="IPR018391">
    <property type="entry name" value="PQQ_b-propeller_rpt"/>
</dbReference>
<dbReference type="SMART" id="SM00564">
    <property type="entry name" value="PQQ"/>
    <property type="match status" value="2"/>
</dbReference>
<protein>
    <submittedName>
        <fullName evidence="2">PQQ-like domain-containing protein</fullName>
    </submittedName>
</protein>
<dbReference type="Gene3D" id="2.40.128.630">
    <property type="match status" value="1"/>
</dbReference>
<dbReference type="AlphaFoldDB" id="A0A1I1WPW7"/>
<feature type="domain" description="Pyrrolo-quinoline quinone repeat" evidence="1">
    <location>
        <begin position="71"/>
        <end position="162"/>
    </location>
</feature>
<proteinExistence type="predicted"/>
<organism evidence="2 3">
    <name type="scientific">Blastococcus tunisiensis</name>
    <dbReference type="NCBI Taxonomy" id="1798228"/>
    <lineage>
        <taxon>Bacteria</taxon>
        <taxon>Bacillati</taxon>
        <taxon>Actinomycetota</taxon>
        <taxon>Actinomycetes</taxon>
        <taxon>Geodermatophilales</taxon>
        <taxon>Geodermatophilaceae</taxon>
        <taxon>Blastococcus</taxon>
    </lineage>
</organism>
<evidence type="ECO:0000313" key="3">
    <source>
        <dbReference type="Proteomes" id="UP000198589"/>
    </source>
</evidence>
<dbReference type="OrthoDB" id="5182370at2"/>
<keyword evidence="3" id="KW-1185">Reference proteome</keyword>
<evidence type="ECO:0000259" key="1">
    <source>
        <dbReference type="Pfam" id="PF13360"/>
    </source>
</evidence>
<dbReference type="InterPro" id="IPR011047">
    <property type="entry name" value="Quinoprotein_ADH-like_sf"/>
</dbReference>
<dbReference type="SUPFAM" id="SSF50998">
    <property type="entry name" value="Quinoprotein alcohol dehydrogenase-like"/>
    <property type="match status" value="1"/>
</dbReference>
<evidence type="ECO:0000313" key="2">
    <source>
        <dbReference type="EMBL" id="SFD97176.1"/>
    </source>
</evidence>
<gene>
    <name evidence="2" type="ORF">SAMN05216574_101488</name>
</gene>
<sequence length="381" mass="38602">MSGVRRPPLRVWVWTAATVALLLVAALLWRGSDAAATRSTTAPPADVPSGTPAGAVSEAWSAGAGLAPERLVAEGRVLLGSGHGVRALDPLTGEQAWHYTRSDARLCGLTATDGVAVAVFATADRCDEAVALDAGTGVRRWTRNLNLAGDAVLDSTSAIVLASNPTGVLTFDPTGSGIRWRSAAPAGCRFLDSDTGSTGVVVLQRCTGSTDVRVRLLDGFAGTEHWTRTLPADGGEPVGLLGADGTVTVRVGAAVHTLSGPDGTELARQPVAPATADVDQVTVGSVSLVRIGGVVTARDTASGAALWEAPATGLPVDPGTKDAARPGRLVLPDPAGFSVRDLLTGAELSRSAAGAPPRGGTAATVGPAVVLRADERVLGYR</sequence>
<dbReference type="RefSeq" id="WP_092195134.1">
    <property type="nucleotide sequence ID" value="NZ_FOND01000001.1"/>
</dbReference>
<dbReference type="InterPro" id="IPR002372">
    <property type="entry name" value="PQQ_rpt_dom"/>
</dbReference>
<dbReference type="STRING" id="1798228.SAMN05216574_101488"/>
<name>A0A1I1WPW7_9ACTN</name>
<reference evidence="3" key="1">
    <citation type="submission" date="2016-10" db="EMBL/GenBank/DDBJ databases">
        <authorList>
            <person name="Varghese N."/>
            <person name="Submissions S."/>
        </authorList>
    </citation>
    <scope>NUCLEOTIDE SEQUENCE [LARGE SCALE GENOMIC DNA]</scope>
    <source>
        <strain evidence="3">DSM 46838</strain>
    </source>
</reference>
<dbReference type="Pfam" id="PF13360">
    <property type="entry name" value="PQQ_2"/>
    <property type="match status" value="2"/>
</dbReference>
<dbReference type="EMBL" id="FOND01000001">
    <property type="protein sequence ID" value="SFD97176.1"/>
    <property type="molecule type" value="Genomic_DNA"/>
</dbReference>
<feature type="domain" description="Pyrrolo-quinoline quinone repeat" evidence="1">
    <location>
        <begin position="213"/>
        <end position="363"/>
    </location>
</feature>